<evidence type="ECO:0000256" key="2">
    <source>
        <dbReference type="SAM" id="Phobius"/>
    </source>
</evidence>
<evidence type="ECO:0000313" key="4">
    <source>
        <dbReference type="Proteomes" id="UP000777482"/>
    </source>
</evidence>
<evidence type="ECO:0000313" key="3">
    <source>
        <dbReference type="EMBL" id="KAG0664637.1"/>
    </source>
</evidence>
<feature type="transmembrane region" description="Helical" evidence="2">
    <location>
        <begin position="71"/>
        <end position="93"/>
    </location>
</feature>
<feature type="region of interest" description="Disordered" evidence="1">
    <location>
        <begin position="149"/>
        <end position="214"/>
    </location>
</feature>
<dbReference type="EMBL" id="PUHQ01000013">
    <property type="protein sequence ID" value="KAG0664637.1"/>
    <property type="molecule type" value="Genomic_DNA"/>
</dbReference>
<evidence type="ECO:0008006" key="5">
    <source>
        <dbReference type="Google" id="ProtNLM"/>
    </source>
</evidence>
<comment type="caution">
    <text evidence="3">The sequence shown here is derived from an EMBL/GenBank/DDBJ whole genome shotgun (WGS) entry which is preliminary data.</text>
</comment>
<dbReference type="OrthoDB" id="441517at2759"/>
<gene>
    <name evidence="3" type="ORF">C6P46_001233</name>
</gene>
<feature type="compositionally biased region" description="Low complexity" evidence="1">
    <location>
        <begin position="228"/>
        <end position="239"/>
    </location>
</feature>
<keyword evidence="2" id="KW-0812">Transmembrane</keyword>
<keyword evidence="2" id="KW-1133">Transmembrane helix</keyword>
<feature type="compositionally biased region" description="Low complexity" evidence="1">
    <location>
        <begin position="19"/>
        <end position="29"/>
    </location>
</feature>
<sequence length="338" mass="35666">MSEAAKAPSAVTEAAAQSAVLPSPAASDSAPPPTSTPPTAPAPVPPRTYPKVPVYLAPPPAYAPNSTVPNFLRIVAVLVLIGGTAGSAIAWVYKTIVYPRLVIALQARTRLFRSHETIYAKLHDTIIGLVNAAGIRRLGGAEAVEFRKRERERRALSSDQKAPSAGSDSGDVNEEKKPLLQTGADAQEGTDPSEGQLEPHATEPLPPPPPRILEPVKTSLTCLRAELASGSPSASTTSSTGGGHMPMNPSNLVQPQGMLMRSLVTLNEYLESESYAAATFHTYRPYGAYGASAGSSSTATGERRALQEATHNFKAEIRSIKGALLNRRNFARPETVSS</sequence>
<accession>A0A9P6W768</accession>
<name>A0A9P6W768_RHOMI</name>
<dbReference type="AlphaFoldDB" id="A0A9P6W768"/>
<feature type="region of interest" description="Disordered" evidence="1">
    <location>
        <begin position="1"/>
        <end position="45"/>
    </location>
</feature>
<feature type="compositionally biased region" description="Pro residues" evidence="1">
    <location>
        <begin position="30"/>
        <end position="45"/>
    </location>
</feature>
<protein>
    <recommendedName>
        <fullName evidence="5">Peroxin-14</fullName>
    </recommendedName>
</protein>
<feature type="region of interest" description="Disordered" evidence="1">
    <location>
        <begin position="227"/>
        <end position="252"/>
    </location>
</feature>
<proteinExistence type="predicted"/>
<evidence type="ECO:0000256" key="1">
    <source>
        <dbReference type="SAM" id="MobiDB-lite"/>
    </source>
</evidence>
<dbReference type="Proteomes" id="UP000777482">
    <property type="component" value="Unassembled WGS sequence"/>
</dbReference>
<reference evidence="3 4" key="1">
    <citation type="submission" date="2020-11" db="EMBL/GenBank/DDBJ databases">
        <title>Kefir isolates.</title>
        <authorList>
            <person name="Marcisauskas S."/>
            <person name="Kim Y."/>
            <person name="Blasche S."/>
        </authorList>
    </citation>
    <scope>NUCLEOTIDE SEQUENCE [LARGE SCALE GENOMIC DNA]</scope>
    <source>
        <strain evidence="3 4">KR</strain>
    </source>
</reference>
<keyword evidence="2" id="KW-0472">Membrane</keyword>
<organism evidence="3 4">
    <name type="scientific">Rhodotorula mucilaginosa</name>
    <name type="common">Yeast</name>
    <name type="synonym">Rhodotorula rubra</name>
    <dbReference type="NCBI Taxonomy" id="5537"/>
    <lineage>
        <taxon>Eukaryota</taxon>
        <taxon>Fungi</taxon>
        <taxon>Dikarya</taxon>
        <taxon>Basidiomycota</taxon>
        <taxon>Pucciniomycotina</taxon>
        <taxon>Microbotryomycetes</taxon>
        <taxon>Sporidiobolales</taxon>
        <taxon>Sporidiobolaceae</taxon>
        <taxon>Rhodotorula</taxon>
    </lineage>
</organism>
<keyword evidence="4" id="KW-1185">Reference proteome</keyword>